<gene>
    <name evidence="2" type="ORF">GRB96_05270</name>
</gene>
<evidence type="ECO:0000313" key="3">
    <source>
        <dbReference type="Proteomes" id="UP000487929"/>
    </source>
</evidence>
<dbReference type="EMBL" id="WUTT01000001">
    <property type="protein sequence ID" value="NAW33829.1"/>
    <property type="molecule type" value="Genomic_DNA"/>
</dbReference>
<evidence type="ECO:0000313" key="2">
    <source>
        <dbReference type="EMBL" id="NAW33829.1"/>
    </source>
</evidence>
<dbReference type="AlphaFoldDB" id="A0A7X5ANY6"/>
<keyword evidence="1" id="KW-0472">Membrane</keyword>
<proteinExistence type="predicted"/>
<keyword evidence="1" id="KW-0812">Transmembrane</keyword>
<accession>A0A7X5ANY6</accession>
<name>A0A7X5ANY6_9GAMM</name>
<keyword evidence="1" id="KW-1133">Transmembrane helix</keyword>
<dbReference type="RefSeq" id="WP_161431129.1">
    <property type="nucleotide sequence ID" value="NZ_WUTT01000001.1"/>
</dbReference>
<reference evidence="2 3" key="1">
    <citation type="submission" date="2019-12" db="EMBL/GenBank/DDBJ databases">
        <title>Draft genome sequencing of Halomonas alimentaria DSM 15356.</title>
        <authorList>
            <person name="Pandiyan K."/>
            <person name="Kushwaha P."/>
            <person name="Gowdham M."/>
            <person name="Chakdar H."/>
            <person name="Singh A."/>
            <person name="Kumar M."/>
            <person name="Saxena A.K."/>
        </authorList>
    </citation>
    <scope>NUCLEOTIDE SEQUENCE [LARGE SCALE GENOMIC DNA]</scope>
    <source>
        <strain evidence="2 3">DSM 15356</strain>
    </source>
</reference>
<feature type="transmembrane region" description="Helical" evidence="1">
    <location>
        <begin position="9"/>
        <end position="30"/>
    </location>
</feature>
<comment type="caution">
    <text evidence="2">The sequence shown here is derived from an EMBL/GenBank/DDBJ whole genome shotgun (WGS) entry which is preliminary data.</text>
</comment>
<dbReference type="Proteomes" id="UP000487929">
    <property type="component" value="Unassembled WGS sequence"/>
</dbReference>
<evidence type="ECO:0000256" key="1">
    <source>
        <dbReference type="SAM" id="Phobius"/>
    </source>
</evidence>
<protein>
    <submittedName>
        <fullName evidence="2">Uncharacterized protein</fullName>
    </submittedName>
</protein>
<dbReference type="OrthoDB" id="6141805at2"/>
<sequence length="443" mass="48398">MSEHAGRRWWWVVISGATLSGLVLAVWLVLEWLTPAPVTGRLIEYHSDAPVAGATLTLSRQGWGLSGADRQLVWDKRYETTATTDGEGRFRLPLPGPVWLLGNGSGRLVAEAQGFQRLDAGYVAPGAALTLQTVAERKERLPGGIAYLGLDKDGEPFGWSFIDHAPVRGPAGADLFPVALEREPLRVTLAAADGGGLHFVSAKAQGITHPSYDYLLRYRDASPEPPAESRLTLDDTPGTLFLRTARDRHAKLAWEPGEALAMSGSVPGLDASSERLLSLRFVYRPGPGSSVVYQPPLRPMEPVRAALLASLPEQGAPFTGPRAFRLVVTDADGRELERQHVELAPGVSLDIESCARQAPLTWRFQAMRLEYDTDGLPHLQLTVDGDRFVHHSAPRLVSTRDDTVFEVMAFDLDYRRHDLRLRLRELPGEAGPAGCISPPQPGR</sequence>
<keyword evidence="3" id="KW-1185">Reference proteome</keyword>
<organism evidence="2 3">
    <name type="scientific">Halomonas alimentaria</name>
    <dbReference type="NCBI Taxonomy" id="147248"/>
    <lineage>
        <taxon>Bacteria</taxon>
        <taxon>Pseudomonadati</taxon>
        <taxon>Pseudomonadota</taxon>
        <taxon>Gammaproteobacteria</taxon>
        <taxon>Oceanospirillales</taxon>
        <taxon>Halomonadaceae</taxon>
        <taxon>Halomonas</taxon>
    </lineage>
</organism>